<feature type="compositionally biased region" description="Basic residues" evidence="5">
    <location>
        <begin position="81"/>
        <end position="94"/>
    </location>
</feature>
<reference evidence="7 8" key="1">
    <citation type="submission" date="2019-01" db="EMBL/GenBank/DDBJ databases">
        <title>Sequencing of cultivated peanut Arachis hypogaea provides insights into genome evolution and oil improvement.</title>
        <authorList>
            <person name="Chen X."/>
        </authorList>
    </citation>
    <scope>NUCLEOTIDE SEQUENCE [LARGE SCALE GENOMIC DNA]</scope>
    <source>
        <strain evidence="8">cv. Fuhuasheng</strain>
        <tissue evidence="7">Leaves</tissue>
    </source>
</reference>
<accession>A0A444YEJ2</accession>
<protein>
    <recommendedName>
        <fullName evidence="6">PPC domain-containing protein</fullName>
    </recommendedName>
</protein>
<evidence type="ECO:0000256" key="5">
    <source>
        <dbReference type="SAM" id="MobiDB-lite"/>
    </source>
</evidence>
<keyword evidence="4" id="KW-0539">Nucleus</keyword>
<keyword evidence="8" id="KW-1185">Reference proteome</keyword>
<evidence type="ECO:0000256" key="1">
    <source>
        <dbReference type="ARBA" id="ARBA00023015"/>
    </source>
</evidence>
<gene>
    <name evidence="7" type="ORF">Ahy_B07g088478</name>
</gene>
<evidence type="ECO:0000313" key="8">
    <source>
        <dbReference type="Proteomes" id="UP000289738"/>
    </source>
</evidence>
<dbReference type="InterPro" id="IPR005175">
    <property type="entry name" value="PPC_dom"/>
</dbReference>
<feature type="compositionally biased region" description="Basic and acidic residues" evidence="5">
    <location>
        <begin position="47"/>
        <end position="58"/>
    </location>
</feature>
<sequence length="320" mass="34246">MANDDQKTILSQISHASESESSEHHSPGSFATPPGSDSANSATKSDANQKENKISTSEVERYILAPRAIIASDGNTLSGSKRPRGRPRGSKNKPKPPIIIRQVNDHGMRPIFIEIAEGVDIVEGLIDFAVHRRIGISILSGCGSISEAVIHNVLSSSLDIPIHGPFNLMSLSGTYFDGHVAHPPCSAFSILLAGSHGQVFGGLVGGKVLSGGTVKIMAISFERPEIHELNLNAKRVVHNNNDTEKMKNNNNNNFNNNNSNNLVRIFTYKEDPNMVTRCSVANPILPLKVANHCGRAGVGVGVGSAGVKNENMVIEDNHQA</sequence>
<dbReference type="Pfam" id="PF03479">
    <property type="entry name" value="PCC"/>
    <property type="match status" value="1"/>
</dbReference>
<dbReference type="STRING" id="3818.A0A444YEJ2"/>
<feature type="region of interest" description="Disordered" evidence="5">
    <location>
        <begin position="1"/>
        <end position="58"/>
    </location>
</feature>
<dbReference type="Proteomes" id="UP000289738">
    <property type="component" value="Chromosome B07"/>
</dbReference>
<evidence type="ECO:0000256" key="3">
    <source>
        <dbReference type="ARBA" id="ARBA00023163"/>
    </source>
</evidence>
<feature type="region of interest" description="Disordered" evidence="5">
    <location>
        <begin position="73"/>
        <end position="98"/>
    </location>
</feature>
<evidence type="ECO:0000256" key="2">
    <source>
        <dbReference type="ARBA" id="ARBA00023125"/>
    </source>
</evidence>
<dbReference type="InterPro" id="IPR014476">
    <property type="entry name" value="AHL15-29"/>
</dbReference>
<feature type="domain" description="PPC" evidence="6">
    <location>
        <begin position="105"/>
        <end position="244"/>
    </location>
</feature>
<dbReference type="GO" id="GO:0005634">
    <property type="term" value="C:nucleus"/>
    <property type="evidence" value="ECO:0007669"/>
    <property type="project" value="TreeGrafter"/>
</dbReference>
<dbReference type="SUPFAM" id="SSF117856">
    <property type="entry name" value="AF0104/ALDC/Ptd012-like"/>
    <property type="match status" value="1"/>
</dbReference>
<keyword evidence="3" id="KW-0804">Transcription</keyword>
<evidence type="ECO:0000256" key="4">
    <source>
        <dbReference type="ARBA" id="ARBA00023242"/>
    </source>
</evidence>
<dbReference type="Gene3D" id="3.30.1330.80">
    <property type="entry name" value="Hypothetical protein, similar to alpha- acetolactate decarboxylase, domain 2"/>
    <property type="match status" value="1"/>
</dbReference>
<evidence type="ECO:0000313" key="7">
    <source>
        <dbReference type="EMBL" id="RYR00346.1"/>
    </source>
</evidence>
<dbReference type="EMBL" id="SDMP01000017">
    <property type="protein sequence ID" value="RYR00346.1"/>
    <property type="molecule type" value="Genomic_DNA"/>
</dbReference>
<evidence type="ECO:0000259" key="6">
    <source>
        <dbReference type="PROSITE" id="PS51742"/>
    </source>
</evidence>
<dbReference type="GO" id="GO:0003680">
    <property type="term" value="F:minor groove of adenine-thymine-rich DNA binding"/>
    <property type="evidence" value="ECO:0007669"/>
    <property type="project" value="InterPro"/>
</dbReference>
<proteinExistence type="predicted"/>
<organism evidence="7 8">
    <name type="scientific">Arachis hypogaea</name>
    <name type="common">Peanut</name>
    <dbReference type="NCBI Taxonomy" id="3818"/>
    <lineage>
        <taxon>Eukaryota</taxon>
        <taxon>Viridiplantae</taxon>
        <taxon>Streptophyta</taxon>
        <taxon>Embryophyta</taxon>
        <taxon>Tracheophyta</taxon>
        <taxon>Spermatophyta</taxon>
        <taxon>Magnoliopsida</taxon>
        <taxon>eudicotyledons</taxon>
        <taxon>Gunneridae</taxon>
        <taxon>Pentapetalae</taxon>
        <taxon>rosids</taxon>
        <taxon>fabids</taxon>
        <taxon>Fabales</taxon>
        <taxon>Fabaceae</taxon>
        <taxon>Papilionoideae</taxon>
        <taxon>50 kb inversion clade</taxon>
        <taxon>dalbergioids sensu lato</taxon>
        <taxon>Dalbergieae</taxon>
        <taxon>Pterocarpus clade</taxon>
        <taxon>Arachis</taxon>
    </lineage>
</organism>
<feature type="compositionally biased region" description="Basic and acidic residues" evidence="5">
    <location>
        <begin position="17"/>
        <end position="26"/>
    </location>
</feature>
<keyword evidence="1" id="KW-0805">Transcription regulation</keyword>
<keyword evidence="2" id="KW-0238">DNA-binding</keyword>
<comment type="caution">
    <text evidence="7">The sequence shown here is derived from an EMBL/GenBank/DDBJ whole genome shotgun (WGS) entry which is preliminary data.</text>
</comment>
<dbReference type="PANTHER" id="PTHR31100">
    <property type="entry name" value="AT-HOOK MOTIF NUCLEAR-LOCALIZED PROTEIN 15"/>
    <property type="match status" value="1"/>
</dbReference>
<name>A0A444YEJ2_ARAHY</name>
<feature type="compositionally biased region" description="Polar residues" evidence="5">
    <location>
        <begin position="35"/>
        <end position="46"/>
    </location>
</feature>
<dbReference type="CDD" id="cd11378">
    <property type="entry name" value="DUF296"/>
    <property type="match status" value="1"/>
</dbReference>
<dbReference type="GO" id="GO:0003700">
    <property type="term" value="F:DNA-binding transcription factor activity"/>
    <property type="evidence" value="ECO:0007669"/>
    <property type="project" value="TreeGrafter"/>
</dbReference>
<dbReference type="PROSITE" id="PS51742">
    <property type="entry name" value="PPC"/>
    <property type="match status" value="1"/>
</dbReference>
<dbReference type="PANTHER" id="PTHR31100:SF63">
    <property type="entry name" value="AT-HOOK MOTIF NUCLEAR-LOCALIZED PROTEIN"/>
    <property type="match status" value="1"/>
</dbReference>
<dbReference type="AlphaFoldDB" id="A0A444YEJ2"/>